<organism evidence="3 4">
    <name type="scientific">Oldenlandia corymbosa var. corymbosa</name>
    <dbReference type="NCBI Taxonomy" id="529605"/>
    <lineage>
        <taxon>Eukaryota</taxon>
        <taxon>Viridiplantae</taxon>
        <taxon>Streptophyta</taxon>
        <taxon>Embryophyta</taxon>
        <taxon>Tracheophyta</taxon>
        <taxon>Spermatophyta</taxon>
        <taxon>Magnoliopsida</taxon>
        <taxon>eudicotyledons</taxon>
        <taxon>Gunneridae</taxon>
        <taxon>Pentapetalae</taxon>
        <taxon>asterids</taxon>
        <taxon>lamiids</taxon>
        <taxon>Gentianales</taxon>
        <taxon>Rubiaceae</taxon>
        <taxon>Rubioideae</taxon>
        <taxon>Spermacoceae</taxon>
        <taxon>Hedyotis-Oldenlandia complex</taxon>
        <taxon>Oldenlandia</taxon>
    </lineage>
</organism>
<evidence type="ECO:0000313" key="4">
    <source>
        <dbReference type="Proteomes" id="UP001161247"/>
    </source>
</evidence>
<accession>A0AAV1C8Q6</accession>
<feature type="region of interest" description="Disordered" evidence="2">
    <location>
        <begin position="1"/>
        <end position="67"/>
    </location>
</feature>
<protein>
    <submittedName>
        <fullName evidence="3">OLC1v1025688C1</fullName>
    </submittedName>
</protein>
<dbReference type="Proteomes" id="UP001161247">
    <property type="component" value="Chromosome 1"/>
</dbReference>
<gene>
    <name evidence="3" type="ORF">OLC1_LOCUS2892</name>
</gene>
<evidence type="ECO:0000256" key="1">
    <source>
        <dbReference type="SAM" id="Coils"/>
    </source>
</evidence>
<feature type="compositionally biased region" description="Basic and acidic residues" evidence="2">
    <location>
        <begin position="40"/>
        <end position="51"/>
    </location>
</feature>
<name>A0AAV1C8Q6_OLDCO</name>
<dbReference type="EMBL" id="OX459118">
    <property type="protein sequence ID" value="CAI9090827.1"/>
    <property type="molecule type" value="Genomic_DNA"/>
</dbReference>
<feature type="compositionally biased region" description="Low complexity" evidence="2">
    <location>
        <begin position="291"/>
        <end position="301"/>
    </location>
</feature>
<keyword evidence="1" id="KW-0175">Coiled coil</keyword>
<feature type="coiled-coil region" evidence="1">
    <location>
        <begin position="159"/>
        <end position="207"/>
    </location>
</feature>
<evidence type="ECO:0000313" key="3">
    <source>
        <dbReference type="EMBL" id="CAI9090827.1"/>
    </source>
</evidence>
<proteinExistence type="predicted"/>
<evidence type="ECO:0000256" key="2">
    <source>
        <dbReference type="SAM" id="MobiDB-lite"/>
    </source>
</evidence>
<feature type="region of interest" description="Disordered" evidence="2">
    <location>
        <begin position="276"/>
        <end position="349"/>
    </location>
</feature>
<reference evidence="3" key="1">
    <citation type="submission" date="2023-03" db="EMBL/GenBank/DDBJ databases">
        <authorList>
            <person name="Julca I."/>
        </authorList>
    </citation>
    <scope>NUCLEOTIDE SEQUENCE</scope>
</reference>
<keyword evidence="4" id="KW-1185">Reference proteome</keyword>
<sequence>MGKRSAFDDSDEEEQYPEERPQGTPQQEMGQAPSRQMMRVHAESSMKRKPSDQTSGFQKRKRGDPEVVEVDPLSFSLPAIHELSSIDELLKEGYEDQGRGAGQFEGVPEGHALLMFDPPRVEWVDLPAAGVPQLEDGMRQAVQAVNSFVTVSADLEGQLASARRKAASEASKAREAETRLQALEEERRRLEEDVTRMRGQLEGMELTRSLQIESLLATSVPESHLDAYILAGVQRYLGSSEFALEINNVMDPAMERGARKVVMEIEAARRKNEDIQPVLDKYADREMKGKTSTMPRRTQTPPSTPPRPDKEPEIVGPAPPPQGHNSGSRGGGGTSTDSNTNSRDKVNDA</sequence>
<dbReference type="AlphaFoldDB" id="A0AAV1C8Q6"/>